<gene>
    <name evidence="1" type="ORF">LP092_12500</name>
    <name evidence="2" type="ORF">LP129_02515</name>
</gene>
<evidence type="ECO:0000313" key="4">
    <source>
        <dbReference type="Proteomes" id="UP001163632"/>
    </source>
</evidence>
<dbReference type="Proteomes" id="UP001163283">
    <property type="component" value="Chromosome"/>
</dbReference>
<evidence type="ECO:0000313" key="1">
    <source>
        <dbReference type="EMBL" id="UZA02748.1"/>
    </source>
</evidence>
<accession>A0AAQ2Q993</accession>
<dbReference type="RefSeq" id="WP_078275059.1">
    <property type="nucleotide sequence ID" value="NZ_CP030241.1"/>
</dbReference>
<dbReference type="GeneID" id="77187633"/>
<dbReference type="Proteomes" id="UP001163632">
    <property type="component" value="Chromosome"/>
</dbReference>
<evidence type="ECO:0000313" key="3">
    <source>
        <dbReference type="Proteomes" id="UP001163283"/>
    </source>
</evidence>
<dbReference type="AlphaFoldDB" id="A0AAQ2Q993"/>
<dbReference type="EMBL" id="CP087830">
    <property type="protein sequence ID" value="UZA02748.1"/>
    <property type="molecule type" value="Genomic_DNA"/>
</dbReference>
<evidence type="ECO:0000313" key="2">
    <source>
        <dbReference type="EMBL" id="UZA52054.1"/>
    </source>
</evidence>
<organism evidence="2 3">
    <name type="scientific">Moraxella bovis</name>
    <dbReference type="NCBI Taxonomy" id="476"/>
    <lineage>
        <taxon>Bacteria</taxon>
        <taxon>Pseudomonadati</taxon>
        <taxon>Pseudomonadota</taxon>
        <taxon>Gammaproteobacteria</taxon>
        <taxon>Moraxellales</taxon>
        <taxon>Moraxellaceae</taxon>
        <taxon>Moraxella</taxon>
    </lineage>
</organism>
<proteinExistence type="predicted"/>
<name>A0AAQ2Q993_MORBO</name>
<reference evidence="2 3" key="1">
    <citation type="journal article" date="2022" name="BMC Microbiol.">
        <title>Whole genome sequencing of Moraxella bovis strains from North America reveals two genotypes with different genetic determinants.</title>
        <authorList>
            <person name="Wynn E.L."/>
            <person name="Hille M.M."/>
            <person name="Loy J.D."/>
            <person name="Schuller G."/>
            <person name="Kuhn K.L."/>
            <person name="Dickey A.M."/>
            <person name="Bono J.L."/>
            <person name="Clawson M.L."/>
        </authorList>
    </citation>
    <scope>NUCLEOTIDE SEQUENCE [LARGE SCALE GENOMIC DNA]</scope>
    <source>
        <strain evidence="1">SAM102599</strain>
        <strain evidence="2 3">SAM57978</strain>
    </source>
</reference>
<dbReference type="KEGG" id="mboi:DQF64_02110"/>
<sequence length="69" mass="8212">MSLIDNLDNLKDNLKDNLWVYHTPLSIFYLSFKTLSVKKRSLSPLFILVVWQGAYHAPFKLVRFEVKWL</sequence>
<dbReference type="EMBL" id="CP087781">
    <property type="protein sequence ID" value="UZA52054.1"/>
    <property type="molecule type" value="Genomic_DNA"/>
</dbReference>
<keyword evidence="4" id="KW-1185">Reference proteome</keyword>
<protein>
    <submittedName>
        <fullName evidence="2">Uncharacterized protein</fullName>
    </submittedName>
</protein>